<keyword evidence="4" id="KW-0539">Nucleus</keyword>
<gene>
    <name evidence="5" type="ORF">N7460_005613</name>
</gene>
<keyword evidence="2" id="KW-0805">Transcription regulation</keyword>
<dbReference type="InterPro" id="IPR050613">
    <property type="entry name" value="Sec_Metabolite_Reg"/>
</dbReference>
<comment type="caution">
    <text evidence="5">The sequence shown here is derived from an EMBL/GenBank/DDBJ whole genome shotgun (WGS) entry which is preliminary data.</text>
</comment>
<dbReference type="AlphaFoldDB" id="A0AAD6IE55"/>
<evidence type="ECO:0008006" key="7">
    <source>
        <dbReference type="Google" id="ProtNLM"/>
    </source>
</evidence>
<dbReference type="PANTHER" id="PTHR31001">
    <property type="entry name" value="UNCHARACTERIZED TRANSCRIPTIONAL REGULATORY PROTEIN"/>
    <property type="match status" value="1"/>
</dbReference>
<name>A0AAD6IE55_PENCN</name>
<evidence type="ECO:0000256" key="2">
    <source>
        <dbReference type="ARBA" id="ARBA00023015"/>
    </source>
</evidence>
<evidence type="ECO:0000256" key="4">
    <source>
        <dbReference type="ARBA" id="ARBA00023242"/>
    </source>
</evidence>
<reference evidence="5" key="1">
    <citation type="journal article" date="2023" name="IMA Fungus">
        <title>Comparative genomic study of the Penicillium genus elucidates a diverse pangenome and 15 lateral gene transfer events.</title>
        <authorList>
            <person name="Petersen C."/>
            <person name="Sorensen T."/>
            <person name="Nielsen M.R."/>
            <person name="Sondergaard T.E."/>
            <person name="Sorensen J.L."/>
            <person name="Fitzpatrick D.A."/>
            <person name="Frisvad J.C."/>
            <person name="Nielsen K.L."/>
        </authorList>
    </citation>
    <scope>NUCLEOTIDE SEQUENCE</scope>
    <source>
        <strain evidence="5">IBT 15450</strain>
    </source>
</reference>
<dbReference type="EMBL" id="JAQJZL010000004">
    <property type="protein sequence ID" value="KAJ6044258.1"/>
    <property type="molecule type" value="Genomic_DNA"/>
</dbReference>
<protein>
    <recommendedName>
        <fullName evidence="7">Transcription factor domain-containing protein</fullName>
    </recommendedName>
</protein>
<organism evidence="5 6">
    <name type="scientific">Penicillium canescens</name>
    <dbReference type="NCBI Taxonomy" id="5083"/>
    <lineage>
        <taxon>Eukaryota</taxon>
        <taxon>Fungi</taxon>
        <taxon>Dikarya</taxon>
        <taxon>Ascomycota</taxon>
        <taxon>Pezizomycotina</taxon>
        <taxon>Eurotiomycetes</taxon>
        <taxon>Eurotiomycetidae</taxon>
        <taxon>Eurotiales</taxon>
        <taxon>Aspergillaceae</taxon>
        <taxon>Penicillium</taxon>
    </lineage>
</organism>
<proteinExistence type="predicted"/>
<comment type="subcellular location">
    <subcellularLocation>
        <location evidence="1">Nucleus</location>
    </subcellularLocation>
</comment>
<dbReference type="CDD" id="cd12148">
    <property type="entry name" value="fungal_TF_MHR"/>
    <property type="match status" value="1"/>
</dbReference>
<dbReference type="PANTHER" id="PTHR31001:SF90">
    <property type="entry name" value="CENTROMERE DNA-BINDING PROTEIN COMPLEX CBF3 SUBUNIT B"/>
    <property type="match status" value="1"/>
</dbReference>
<evidence type="ECO:0000313" key="5">
    <source>
        <dbReference type="EMBL" id="KAJ6044258.1"/>
    </source>
</evidence>
<accession>A0AAD6IE55</accession>
<dbReference type="GO" id="GO:0005634">
    <property type="term" value="C:nucleus"/>
    <property type="evidence" value="ECO:0007669"/>
    <property type="project" value="UniProtKB-SubCell"/>
</dbReference>
<sequence length="515" mass="57790">MEQTYQGMLDGEQPTPTNLMLLFSIFSGAALVWSPYLLGQLNATQDEARAAFNTYSLLATSILEHPLEPVQPSTTAIVAIATLGHLLANTVGFSIKIGLLQTRCFLMAQALQIHRLDTAQAQEERRVKGCDMIDIEVQRRFWWNMVATDWLASFFGRSHEGTYIFQPRHMKVNYPSNIDDELLTATGIQQDFPLSVPTAMSGPIQRIRLATLCREVVDAVPSILLDAQEPEYEVILALDKKFHECFENMPDFYRMDPESVQRSQDICKERPYITWQRINFHFSIHTRLCRLHRRYHLEGVTNPKYAYSHSACIRSAQAVLELRRAMDDIDPEAGGYPARFWRVSQHVFLAALILATDVSFHPNAPDAEARKAKVLAAYKTLEKSKQESGSLVEGVQRNMQTLMSTLQKQQPRLSTSQPRYLTGIKEPFVAARETGLNNMLTGGPGELSMANEGDQSLQMQSGCTPSGGLTDGIGEEGWQQLWSDFVAVAPDLDVPQWNSLLDDIDFGSGWLDGSV</sequence>
<dbReference type="Proteomes" id="UP001219568">
    <property type="component" value="Unassembled WGS sequence"/>
</dbReference>
<keyword evidence="6" id="KW-1185">Reference proteome</keyword>
<reference evidence="5" key="2">
    <citation type="submission" date="2023-01" db="EMBL/GenBank/DDBJ databases">
        <authorList>
            <person name="Petersen C."/>
        </authorList>
    </citation>
    <scope>NUCLEOTIDE SEQUENCE</scope>
    <source>
        <strain evidence="5">IBT 15450</strain>
    </source>
</reference>
<evidence type="ECO:0000313" key="6">
    <source>
        <dbReference type="Proteomes" id="UP001219568"/>
    </source>
</evidence>
<evidence type="ECO:0000256" key="1">
    <source>
        <dbReference type="ARBA" id="ARBA00004123"/>
    </source>
</evidence>
<evidence type="ECO:0000256" key="3">
    <source>
        <dbReference type="ARBA" id="ARBA00023163"/>
    </source>
</evidence>
<keyword evidence="3" id="KW-0804">Transcription</keyword>